<gene>
    <name evidence="1" type="ORF">ASZ90_001695</name>
</gene>
<protein>
    <submittedName>
        <fullName evidence="1">Uncharacterized protein</fullName>
    </submittedName>
</protein>
<reference evidence="1" key="1">
    <citation type="journal article" date="2015" name="Proc. Natl. Acad. Sci. U.S.A.">
        <title>Networks of energetic and metabolic interactions define dynamics in microbial communities.</title>
        <authorList>
            <person name="Embree M."/>
            <person name="Liu J.K."/>
            <person name="Al-Bassam M.M."/>
            <person name="Zengler K."/>
        </authorList>
    </citation>
    <scope>NUCLEOTIDE SEQUENCE</scope>
</reference>
<dbReference type="EMBL" id="LNQE01000219">
    <property type="protein sequence ID" value="KUG28454.1"/>
    <property type="molecule type" value="Genomic_DNA"/>
</dbReference>
<organism evidence="1">
    <name type="scientific">hydrocarbon metagenome</name>
    <dbReference type="NCBI Taxonomy" id="938273"/>
    <lineage>
        <taxon>unclassified sequences</taxon>
        <taxon>metagenomes</taxon>
        <taxon>ecological metagenomes</taxon>
    </lineage>
</organism>
<dbReference type="AlphaFoldDB" id="A0A0W8G5U5"/>
<name>A0A0W8G5U5_9ZZZZ</name>
<accession>A0A0W8G5U5</accession>
<evidence type="ECO:0000313" key="1">
    <source>
        <dbReference type="EMBL" id="KUG28454.1"/>
    </source>
</evidence>
<proteinExistence type="predicted"/>
<comment type="caution">
    <text evidence="1">The sequence shown here is derived from an EMBL/GenBank/DDBJ whole genome shotgun (WGS) entry which is preliminary data.</text>
</comment>
<sequence>MDSMKAVLPDMVTARVEDLYNAQLSDEEVLAHMADMKLKAARLLELASGENREAAAGLLQELIDLSHRVRRSYVDMAYRQGLRDGYQMQSAL</sequence>